<dbReference type="EMBL" id="MU277190">
    <property type="protein sequence ID" value="KAI0067452.1"/>
    <property type="molecule type" value="Genomic_DNA"/>
</dbReference>
<reference evidence="1" key="2">
    <citation type="journal article" date="2022" name="New Phytol.">
        <title>Evolutionary transition to the ectomycorrhizal habit in the genomes of a hyperdiverse lineage of mushroom-forming fungi.</title>
        <authorList>
            <person name="Looney B."/>
            <person name="Miyauchi S."/>
            <person name="Morin E."/>
            <person name="Drula E."/>
            <person name="Courty P.E."/>
            <person name="Kohler A."/>
            <person name="Kuo A."/>
            <person name="LaButti K."/>
            <person name="Pangilinan J."/>
            <person name="Lipzen A."/>
            <person name="Riley R."/>
            <person name="Andreopoulos W."/>
            <person name="He G."/>
            <person name="Johnson J."/>
            <person name="Nolan M."/>
            <person name="Tritt A."/>
            <person name="Barry K.W."/>
            <person name="Grigoriev I.V."/>
            <person name="Nagy L.G."/>
            <person name="Hibbett D."/>
            <person name="Henrissat B."/>
            <person name="Matheny P.B."/>
            <person name="Labbe J."/>
            <person name="Martin F.M."/>
        </authorList>
    </citation>
    <scope>NUCLEOTIDE SEQUENCE</scope>
    <source>
        <strain evidence="1">HHB10654</strain>
    </source>
</reference>
<gene>
    <name evidence="1" type="ORF">BV25DRAFT_1104074</name>
</gene>
<keyword evidence="2" id="KW-1185">Reference proteome</keyword>
<dbReference type="Proteomes" id="UP000814140">
    <property type="component" value="Unassembled WGS sequence"/>
</dbReference>
<accession>A0ACB8TGB2</accession>
<comment type="caution">
    <text evidence="1">The sequence shown here is derived from an EMBL/GenBank/DDBJ whole genome shotgun (WGS) entry which is preliminary data.</text>
</comment>
<proteinExistence type="predicted"/>
<name>A0ACB8TGB2_9AGAM</name>
<evidence type="ECO:0000313" key="2">
    <source>
        <dbReference type="Proteomes" id="UP000814140"/>
    </source>
</evidence>
<reference evidence="1" key="1">
    <citation type="submission" date="2021-03" db="EMBL/GenBank/DDBJ databases">
        <authorList>
            <consortium name="DOE Joint Genome Institute"/>
            <person name="Ahrendt S."/>
            <person name="Looney B.P."/>
            <person name="Miyauchi S."/>
            <person name="Morin E."/>
            <person name="Drula E."/>
            <person name="Courty P.E."/>
            <person name="Chicoki N."/>
            <person name="Fauchery L."/>
            <person name="Kohler A."/>
            <person name="Kuo A."/>
            <person name="Labutti K."/>
            <person name="Pangilinan J."/>
            <person name="Lipzen A."/>
            <person name="Riley R."/>
            <person name="Andreopoulos W."/>
            <person name="He G."/>
            <person name="Johnson J."/>
            <person name="Barry K.W."/>
            <person name="Grigoriev I.V."/>
            <person name="Nagy L."/>
            <person name="Hibbett D."/>
            <person name="Henrissat B."/>
            <person name="Matheny P.B."/>
            <person name="Labbe J."/>
            <person name="Martin F."/>
        </authorList>
    </citation>
    <scope>NUCLEOTIDE SEQUENCE</scope>
    <source>
        <strain evidence="1">HHB10654</strain>
    </source>
</reference>
<protein>
    <submittedName>
        <fullName evidence="1">Uncharacterized protein</fullName>
    </submittedName>
</protein>
<sequence length="535" mass="58005">MQDTTPDSFNWPQRAASPSSDSALEVKSEQAQEARPVYIGSSSPSPGTSKSVSTASIPSSARRHSSSVSSHLRRSKHPYPTSARDVRLQDKRGEDTGKMANPNYNQWIKTENEVDRQQAYAFAASGAANPAMRRPGFGEDARPRSSGSNMTSSSLRGAMGDIRLSSNSEDSSSPSPTSEGSQHRPASSSTYNVASGMVWTQSNPDVPGQAGMPPTSFDGSSASMSFHHMNSPSTSLASGSSSTSYLQYQDYNNPNYTNPSPSGPHSPHSPPMFPPSSYPDQFGSYGQGRPQAALGGHAMISPQSVNFPPSGRGPIPITSSNTISSGSRTSRPVEDELRYLRNKVRELELINESARLRMRELESELASPMHGSSYPSSAVSGLPAPPPTAPVSSSFAASWKARTDARVKLFCSLNRAGNALCAWHDSRRERRAHPPRMAPPGHLNCGCTFEEALFEESLSRHDVGSYHPGENVRMDPALRNPLLKLLQERYGYRDGDFERDPVTGNWVDGEGHGPWEARAMSGASSHRKHRTDERR</sequence>
<organism evidence="1 2">
    <name type="scientific">Artomyces pyxidatus</name>
    <dbReference type="NCBI Taxonomy" id="48021"/>
    <lineage>
        <taxon>Eukaryota</taxon>
        <taxon>Fungi</taxon>
        <taxon>Dikarya</taxon>
        <taxon>Basidiomycota</taxon>
        <taxon>Agaricomycotina</taxon>
        <taxon>Agaricomycetes</taxon>
        <taxon>Russulales</taxon>
        <taxon>Auriscalpiaceae</taxon>
        <taxon>Artomyces</taxon>
    </lineage>
</organism>
<evidence type="ECO:0000313" key="1">
    <source>
        <dbReference type="EMBL" id="KAI0067452.1"/>
    </source>
</evidence>